<keyword evidence="3" id="KW-1185">Reference proteome</keyword>
<dbReference type="AlphaFoldDB" id="B5CKT4"/>
<evidence type="ECO:0000313" key="2">
    <source>
        <dbReference type="EMBL" id="EDY34150.1"/>
    </source>
</evidence>
<reference evidence="2 3" key="2">
    <citation type="submission" date="2008-08" db="EMBL/GenBank/DDBJ databases">
        <authorList>
            <person name="Fulton L."/>
            <person name="Clifton S."/>
            <person name="Fulton B."/>
            <person name="Xu J."/>
            <person name="Minx P."/>
            <person name="Pepin K.H."/>
            <person name="Johnson M."/>
            <person name="Bhonagiri V."/>
            <person name="Nash W.E."/>
            <person name="Mardis E.R."/>
            <person name="Wilson R.K."/>
        </authorList>
    </citation>
    <scope>NUCLEOTIDE SEQUENCE [LARGE SCALE GENOMIC DNA]</scope>
    <source>
        <strain evidence="2 3">ATCC 29176</strain>
    </source>
</reference>
<name>B5CKT4_9FIRM</name>
<evidence type="ECO:0000256" key="1">
    <source>
        <dbReference type="SAM" id="MobiDB-lite"/>
    </source>
</evidence>
<proteinExistence type="predicted"/>
<evidence type="ECO:0000313" key="3">
    <source>
        <dbReference type="Proteomes" id="UP000003254"/>
    </source>
</evidence>
<comment type="caution">
    <text evidence="2">The sequence shown here is derived from an EMBL/GenBank/DDBJ whole genome shotgun (WGS) entry which is preliminary data.</text>
</comment>
<sequence length="70" mass="7968">MKQRSQWSGAKPIHRREVFNGTDTDTKAKSEPENLLSICSKGRQGRYGDSENPHSIGCEGFRGFYSYLKE</sequence>
<feature type="region of interest" description="Disordered" evidence="1">
    <location>
        <begin position="1"/>
        <end position="33"/>
    </location>
</feature>
<organism evidence="2 3">
    <name type="scientific">[Ruminococcus] lactaris ATCC 29176</name>
    <dbReference type="NCBI Taxonomy" id="471875"/>
    <lineage>
        <taxon>Bacteria</taxon>
        <taxon>Bacillati</taxon>
        <taxon>Bacillota</taxon>
        <taxon>Clostridia</taxon>
        <taxon>Lachnospirales</taxon>
        <taxon>Lachnospiraceae</taxon>
        <taxon>Mediterraneibacter</taxon>
    </lineage>
</organism>
<accession>B5CKT4</accession>
<dbReference type="Proteomes" id="UP000003254">
    <property type="component" value="Unassembled WGS sequence"/>
</dbReference>
<protein>
    <submittedName>
        <fullName evidence="2">Uncharacterized protein</fullName>
    </submittedName>
</protein>
<gene>
    <name evidence="2" type="ORF">RUMLAC_00048</name>
</gene>
<reference evidence="2 3" key="1">
    <citation type="submission" date="2008-08" db="EMBL/GenBank/DDBJ databases">
        <title>Draft genome sequence of Ruminococcus lactaris ATCC 29176.</title>
        <authorList>
            <person name="Sudarsanam P."/>
            <person name="Ley R."/>
            <person name="Guruge J."/>
            <person name="Turnbaugh P.J."/>
            <person name="Mahowald M."/>
            <person name="Liep D."/>
            <person name="Gordon J."/>
        </authorList>
    </citation>
    <scope>NUCLEOTIDE SEQUENCE [LARGE SCALE GENOMIC DNA]</scope>
    <source>
        <strain evidence="2 3">ATCC 29176</strain>
    </source>
</reference>
<dbReference type="HOGENOM" id="CLU_2755404_0_0_9"/>
<dbReference type="EMBL" id="ABOU02000002">
    <property type="protein sequence ID" value="EDY34150.1"/>
    <property type="molecule type" value="Genomic_DNA"/>
</dbReference>